<organism evidence="5 6">
    <name type="scientific">Mycolicibacterium murale</name>
    <dbReference type="NCBI Taxonomy" id="182220"/>
    <lineage>
        <taxon>Bacteria</taxon>
        <taxon>Bacillati</taxon>
        <taxon>Actinomycetota</taxon>
        <taxon>Actinomycetes</taxon>
        <taxon>Mycobacteriales</taxon>
        <taxon>Mycobacteriaceae</taxon>
        <taxon>Mycolicibacterium</taxon>
    </lineage>
</organism>
<comment type="caution">
    <text evidence="5">The sequence shown here is derived from an EMBL/GenBank/DDBJ whole genome shotgun (WGS) entry which is preliminary data.</text>
</comment>
<dbReference type="PANTHER" id="PTHR43248">
    <property type="entry name" value="2-SUCCINYL-6-HYDROXY-2,4-CYCLOHEXADIENE-1-CARBOXYLATE SYNTHASE"/>
    <property type="match status" value="1"/>
</dbReference>
<evidence type="ECO:0000259" key="4">
    <source>
        <dbReference type="Pfam" id="PF00561"/>
    </source>
</evidence>
<dbReference type="PROSITE" id="PS51257">
    <property type="entry name" value="PROKAR_LIPOPROTEIN"/>
    <property type="match status" value="1"/>
</dbReference>
<dbReference type="SUPFAM" id="SSF53474">
    <property type="entry name" value="alpha/beta-Hydrolases"/>
    <property type="match status" value="1"/>
</dbReference>
<proteinExistence type="inferred from homology"/>
<sequence length="522" mass="55457">MVRDKSGRPRSRRVLALGTGVMLFVSSCAPSPPPAAAPVEPSGLAEFYAQEIEFGPCAPYASSSVDEQSFASEQFDCARVEVPLDYADPDGPRGEIALLRAKARGEKIGSLLVNPGGPGGSGMSFVGLLRSVWDFGRVGERFDVIGFDPRGVGASIPRVECYTDAETDRGEEPAPYLFDVPDGDAALDVAQRCIEGTGGVDALTSVGSADMVQDMDVMREVLGDGKLSYLGYSYGSELGGMYAEAFPENLRAMVIDGAVDPLKTESEFRLSQFVAWQNAFTELAKGCASEPTCPLGTDPGQADERFHNLVRPLQDNPLPVAGGRSLSYDAAVQAVSTSLFVNAQWPIIIQGLSELAAGRGEVLLGLRDGTMGRGPDGRYGGGLNVDANLAIRCMDNPRRTADEHTELSRRAWQVAPFLDPGGPEQRAHYECEAWPSPVSRSLPWFTGNAELPPTLTVSVTGDPGTPHEGGVNLARLLGGSLLTVEGAQHGVAMFGQSECVDRAVADYLVDLQTPPNDARCTL</sequence>
<evidence type="ECO:0000256" key="3">
    <source>
        <dbReference type="ARBA" id="ARBA00022801"/>
    </source>
</evidence>
<comment type="similarity">
    <text evidence="1">Belongs to the peptidase S33 family.</text>
</comment>
<evidence type="ECO:0000256" key="1">
    <source>
        <dbReference type="ARBA" id="ARBA00010088"/>
    </source>
</evidence>
<evidence type="ECO:0000256" key="2">
    <source>
        <dbReference type="ARBA" id="ARBA00022729"/>
    </source>
</evidence>
<dbReference type="Pfam" id="PF00561">
    <property type="entry name" value="Abhydrolase_1"/>
    <property type="match status" value="1"/>
</dbReference>
<gene>
    <name evidence="5" type="ORF">MMUR_33790</name>
</gene>
<dbReference type="InterPro" id="IPR029058">
    <property type="entry name" value="AB_hydrolase_fold"/>
</dbReference>
<accession>A0A7I9WNJ3</accession>
<feature type="domain" description="AB hydrolase-1" evidence="4">
    <location>
        <begin position="111"/>
        <end position="494"/>
    </location>
</feature>
<dbReference type="Proteomes" id="UP000465241">
    <property type="component" value="Unassembled WGS sequence"/>
</dbReference>
<keyword evidence="3 5" id="KW-0378">Hydrolase</keyword>
<dbReference type="PANTHER" id="PTHR43248:SF29">
    <property type="entry name" value="TRIPEPTIDYL AMINOPEPTIDASE"/>
    <property type="match status" value="1"/>
</dbReference>
<keyword evidence="6" id="KW-1185">Reference proteome</keyword>
<dbReference type="AlphaFoldDB" id="A0A7I9WNJ3"/>
<evidence type="ECO:0000313" key="6">
    <source>
        <dbReference type="Proteomes" id="UP000465241"/>
    </source>
</evidence>
<evidence type="ECO:0000313" key="5">
    <source>
        <dbReference type="EMBL" id="GFG59243.1"/>
    </source>
</evidence>
<dbReference type="Gene3D" id="3.40.50.1820">
    <property type="entry name" value="alpha/beta hydrolase"/>
    <property type="match status" value="1"/>
</dbReference>
<dbReference type="InterPro" id="IPR000073">
    <property type="entry name" value="AB_hydrolase_1"/>
</dbReference>
<dbReference type="GO" id="GO:0016787">
    <property type="term" value="F:hydrolase activity"/>
    <property type="evidence" value="ECO:0007669"/>
    <property type="project" value="UniProtKB-KW"/>
</dbReference>
<dbReference type="InterPro" id="IPR051601">
    <property type="entry name" value="Serine_prot/Carboxylest_S33"/>
</dbReference>
<reference evidence="5 6" key="1">
    <citation type="journal article" date="2019" name="Emerg. Microbes Infect.">
        <title>Comprehensive subspecies identification of 175 nontuberculous mycobacteria species based on 7547 genomic profiles.</title>
        <authorList>
            <person name="Matsumoto Y."/>
            <person name="Kinjo T."/>
            <person name="Motooka D."/>
            <person name="Nabeya D."/>
            <person name="Jung N."/>
            <person name="Uechi K."/>
            <person name="Horii T."/>
            <person name="Iida T."/>
            <person name="Fujita J."/>
            <person name="Nakamura S."/>
        </authorList>
    </citation>
    <scope>NUCLEOTIDE SEQUENCE [LARGE SCALE GENOMIC DNA]</scope>
    <source>
        <strain evidence="5 6">JCM 13392</strain>
    </source>
</reference>
<dbReference type="EMBL" id="BLKT01000003">
    <property type="protein sequence ID" value="GFG59243.1"/>
    <property type="molecule type" value="Genomic_DNA"/>
</dbReference>
<keyword evidence="2" id="KW-0732">Signal</keyword>
<protein>
    <submittedName>
        <fullName evidence="5">Alpha/beta hydrolase</fullName>
    </submittedName>
</protein>
<name>A0A7I9WNJ3_9MYCO</name>